<name>A0A4R1LZK3_9SPHI</name>
<evidence type="ECO:0000256" key="2">
    <source>
        <dbReference type="ARBA" id="ARBA00022448"/>
    </source>
</evidence>
<keyword evidence="3 9" id="KW-0812">Transmembrane</keyword>
<dbReference type="PANTHER" id="PTHR33162">
    <property type="entry name" value="SEC-INDEPENDENT PROTEIN TRANSLOCASE PROTEIN TATA, CHLOROPLASTIC"/>
    <property type="match status" value="1"/>
</dbReference>
<evidence type="ECO:0000256" key="1">
    <source>
        <dbReference type="ARBA" id="ARBA00004167"/>
    </source>
</evidence>
<evidence type="ECO:0000313" key="11">
    <source>
        <dbReference type="EMBL" id="TCK85018.1"/>
    </source>
</evidence>
<keyword evidence="4 9" id="KW-0653">Protein transport</keyword>
<accession>A0A4R1LZK3</accession>
<comment type="subunit">
    <text evidence="9">Forms a complex with TatC.</text>
</comment>
<keyword evidence="2 9" id="KW-0813">Transport</keyword>
<keyword evidence="5 9" id="KW-1133">Transmembrane helix</keyword>
<feature type="region of interest" description="Disordered" evidence="10">
    <location>
        <begin position="66"/>
        <end position="181"/>
    </location>
</feature>
<dbReference type="InterPro" id="IPR006312">
    <property type="entry name" value="TatA/E"/>
</dbReference>
<dbReference type="PRINTS" id="PR01506">
    <property type="entry name" value="TATBPROTEIN"/>
</dbReference>
<protein>
    <recommendedName>
        <fullName evidence="9">Sec-independent protein translocase protein TatA</fullName>
    </recommendedName>
</protein>
<feature type="transmembrane region" description="Helical" evidence="9">
    <location>
        <begin position="6"/>
        <end position="27"/>
    </location>
</feature>
<keyword evidence="12" id="KW-1185">Reference proteome</keyword>
<evidence type="ECO:0000256" key="5">
    <source>
        <dbReference type="ARBA" id="ARBA00022989"/>
    </source>
</evidence>
<comment type="function">
    <text evidence="9">Part of the twin-arginine translocation (Tat) system that transports large folded proteins containing a characteristic twin-arginine motif in their signal peptide across membranes. TatA could form the protein-conducting channel of the Tat system.</text>
</comment>
<dbReference type="Gene3D" id="1.20.5.3310">
    <property type="match status" value="1"/>
</dbReference>
<organism evidence="11 12">
    <name type="scientific">Albibacterium bauzanense</name>
    <dbReference type="NCBI Taxonomy" id="653929"/>
    <lineage>
        <taxon>Bacteria</taxon>
        <taxon>Pseudomonadati</taxon>
        <taxon>Bacteroidota</taxon>
        <taxon>Sphingobacteriia</taxon>
        <taxon>Sphingobacteriales</taxon>
        <taxon>Sphingobacteriaceae</taxon>
        <taxon>Albibacterium</taxon>
    </lineage>
</organism>
<keyword evidence="9" id="KW-1003">Cell membrane</keyword>
<comment type="caution">
    <text evidence="11">The sequence shown here is derived from an EMBL/GenBank/DDBJ whole genome shotgun (WGS) entry which is preliminary data.</text>
</comment>
<dbReference type="Pfam" id="PF02416">
    <property type="entry name" value="TatA_B_E"/>
    <property type="match status" value="1"/>
</dbReference>
<evidence type="ECO:0000256" key="10">
    <source>
        <dbReference type="SAM" id="MobiDB-lite"/>
    </source>
</evidence>
<gene>
    <name evidence="9" type="primary">tatA</name>
    <name evidence="11" type="ORF">C8N28_0314</name>
</gene>
<evidence type="ECO:0000256" key="9">
    <source>
        <dbReference type="HAMAP-Rule" id="MF_00236"/>
    </source>
</evidence>
<comment type="function">
    <text evidence="8">Part of the twin-arginine translocation (Tat) system that transports large folded proteins containing a characteristic twin-arginine motif in their signal peptide across the thylakoid membrane. Involved in delta pH-dependent protein transport required for chloroplast development, especially thylakoid membrane formation. TATC and TATB mediate precursor recognition, whereas TATA facilitates translocation.</text>
</comment>
<dbReference type="AlphaFoldDB" id="A0A4R1LZK3"/>
<dbReference type="GO" id="GO:0008320">
    <property type="term" value="F:protein transmembrane transporter activity"/>
    <property type="evidence" value="ECO:0007669"/>
    <property type="project" value="UniProtKB-UniRule"/>
</dbReference>
<dbReference type="GO" id="GO:0006886">
    <property type="term" value="P:intracellular protein transport"/>
    <property type="evidence" value="ECO:0007669"/>
    <property type="project" value="UniProtKB-ARBA"/>
</dbReference>
<reference evidence="11 12" key="1">
    <citation type="submission" date="2019-03" db="EMBL/GenBank/DDBJ databases">
        <title>Genomic Encyclopedia of Archaeal and Bacterial Type Strains, Phase II (KMG-II): from individual species to whole genera.</title>
        <authorList>
            <person name="Goeker M."/>
        </authorList>
    </citation>
    <scope>NUCLEOTIDE SEQUENCE [LARGE SCALE GENOMIC DNA]</scope>
    <source>
        <strain evidence="11 12">DSM 22554</strain>
    </source>
</reference>
<evidence type="ECO:0000313" key="12">
    <source>
        <dbReference type="Proteomes" id="UP000294616"/>
    </source>
</evidence>
<proteinExistence type="inferred from homology"/>
<evidence type="ECO:0000256" key="7">
    <source>
        <dbReference type="ARBA" id="ARBA00023136"/>
    </source>
</evidence>
<feature type="compositionally biased region" description="Basic and acidic residues" evidence="10">
    <location>
        <begin position="171"/>
        <end position="181"/>
    </location>
</feature>
<dbReference type="OrthoDB" id="9812812at2"/>
<dbReference type="EMBL" id="SMGO01000001">
    <property type="protein sequence ID" value="TCK85018.1"/>
    <property type="molecule type" value="Genomic_DNA"/>
</dbReference>
<dbReference type="Proteomes" id="UP000294616">
    <property type="component" value="Unassembled WGS sequence"/>
</dbReference>
<dbReference type="GO" id="GO:0043953">
    <property type="term" value="P:protein transport by the Tat complex"/>
    <property type="evidence" value="ECO:0007669"/>
    <property type="project" value="UniProtKB-UniRule"/>
</dbReference>
<dbReference type="InterPro" id="IPR003369">
    <property type="entry name" value="TatA/B/E"/>
</dbReference>
<keyword evidence="7 9" id="KW-0472">Membrane</keyword>
<dbReference type="PANTHER" id="PTHR33162:SF1">
    <property type="entry name" value="SEC-INDEPENDENT PROTEIN TRANSLOCASE PROTEIN TATA, CHLOROPLASTIC"/>
    <property type="match status" value="1"/>
</dbReference>
<evidence type="ECO:0000256" key="8">
    <source>
        <dbReference type="ARBA" id="ARBA00025340"/>
    </source>
</evidence>
<dbReference type="GO" id="GO:0033281">
    <property type="term" value="C:TAT protein transport complex"/>
    <property type="evidence" value="ECO:0007669"/>
    <property type="project" value="UniProtKB-UniRule"/>
</dbReference>
<sequence>MYSSILLFLNIGGQEMIFIFVIALFLFGGKKLPELARGLGKGLREFKDASETIKRDINDQINDFEKDVEKKSAPKAIAENSSTPASSDASVVAESERPSSEEAANADDPTGSSAEAAATKDYSDPTLDPNYNPEYDGFYQPNYDYSVHSDEATSASATETPEPADSTEPLKNTEDPNSKTE</sequence>
<keyword evidence="6 9" id="KW-0811">Translocation</keyword>
<comment type="similarity">
    <text evidence="9">Belongs to the TatA/E family.</text>
</comment>
<evidence type="ECO:0000256" key="6">
    <source>
        <dbReference type="ARBA" id="ARBA00023010"/>
    </source>
</evidence>
<evidence type="ECO:0000256" key="3">
    <source>
        <dbReference type="ARBA" id="ARBA00022692"/>
    </source>
</evidence>
<comment type="subcellular location">
    <subcellularLocation>
        <location evidence="9">Cell membrane</location>
        <topology evidence="9">Single-pass membrane protein</topology>
    </subcellularLocation>
    <subcellularLocation>
        <location evidence="1">Membrane</location>
        <topology evidence="1">Single-pass membrane protein</topology>
    </subcellularLocation>
</comment>
<dbReference type="HAMAP" id="MF_00236">
    <property type="entry name" value="TatA_E"/>
    <property type="match status" value="1"/>
</dbReference>
<dbReference type="RefSeq" id="WP_132220876.1">
    <property type="nucleotide sequence ID" value="NZ_SMGO01000001.1"/>
</dbReference>
<evidence type="ECO:0000256" key="4">
    <source>
        <dbReference type="ARBA" id="ARBA00022927"/>
    </source>
</evidence>